<feature type="compositionally biased region" description="Basic residues" evidence="1">
    <location>
        <begin position="368"/>
        <end position="379"/>
    </location>
</feature>
<dbReference type="Proteomes" id="UP000770661">
    <property type="component" value="Unassembled WGS sequence"/>
</dbReference>
<keyword evidence="4" id="KW-1185">Reference proteome</keyword>
<gene>
    <name evidence="3" type="ORF">GWK47_046437</name>
</gene>
<sequence>MDPAPDGGVVMVVAVDADGVAAWAASVTIALVLGLIFVISSLLNTVFLVIFFRRPALRSVSNRKEETSTYVKRGRGAYVTLHPTPRPPHIPLLPGTLLHPPPPDTLFTPSRPYRTPITMMSSVPNVLEPHRGRTLHHPPHHHHRHVLASRATDPRLYLRVTRAGGGRLAGRGRRDTPARAPTPRGMAGVVPLNPTLGHPLQPLTPTLGNPPHPVCHYCLPNTSAPLNATQQIPGFFCLPSAPRPFPLAQRGGVGERQVEIRSHHNTADCRATAVGDLQYRIGCQGGADGEGGGWWGPFKGAARPPRSCDHTDRKHCPGLIALMGHVGCVGRAFCLAPLCTCTMGPAGIAGRGPGGAALQALCTRRGHAARHMHRGKKGPRLPTGHSSVGCPLAAHASHPVS</sequence>
<organism evidence="3 4">
    <name type="scientific">Chionoecetes opilio</name>
    <name type="common">Atlantic snow crab</name>
    <name type="synonym">Cancer opilio</name>
    <dbReference type="NCBI Taxonomy" id="41210"/>
    <lineage>
        <taxon>Eukaryota</taxon>
        <taxon>Metazoa</taxon>
        <taxon>Ecdysozoa</taxon>
        <taxon>Arthropoda</taxon>
        <taxon>Crustacea</taxon>
        <taxon>Multicrustacea</taxon>
        <taxon>Malacostraca</taxon>
        <taxon>Eumalacostraca</taxon>
        <taxon>Eucarida</taxon>
        <taxon>Decapoda</taxon>
        <taxon>Pleocyemata</taxon>
        <taxon>Brachyura</taxon>
        <taxon>Eubrachyura</taxon>
        <taxon>Majoidea</taxon>
        <taxon>Majidae</taxon>
        <taxon>Chionoecetes</taxon>
    </lineage>
</organism>
<accession>A0A8J4Y6F4</accession>
<keyword evidence="2" id="KW-1133">Transmembrane helix</keyword>
<evidence type="ECO:0000313" key="3">
    <source>
        <dbReference type="EMBL" id="KAG0721462.1"/>
    </source>
</evidence>
<keyword evidence="2" id="KW-0812">Transmembrane</keyword>
<evidence type="ECO:0000256" key="1">
    <source>
        <dbReference type="SAM" id="MobiDB-lite"/>
    </source>
</evidence>
<proteinExistence type="predicted"/>
<feature type="transmembrane region" description="Helical" evidence="2">
    <location>
        <begin position="20"/>
        <end position="52"/>
    </location>
</feature>
<dbReference type="EMBL" id="JACEEZ010011100">
    <property type="protein sequence ID" value="KAG0721462.1"/>
    <property type="molecule type" value="Genomic_DNA"/>
</dbReference>
<protein>
    <submittedName>
        <fullName evidence="3">Uncharacterized protein</fullName>
    </submittedName>
</protein>
<evidence type="ECO:0000313" key="4">
    <source>
        <dbReference type="Proteomes" id="UP000770661"/>
    </source>
</evidence>
<keyword evidence="2" id="KW-0472">Membrane</keyword>
<feature type="region of interest" description="Disordered" evidence="1">
    <location>
        <begin position="166"/>
        <end position="185"/>
    </location>
</feature>
<name>A0A8J4Y6F4_CHIOP</name>
<dbReference type="AlphaFoldDB" id="A0A8J4Y6F4"/>
<comment type="caution">
    <text evidence="3">The sequence shown here is derived from an EMBL/GenBank/DDBJ whole genome shotgun (WGS) entry which is preliminary data.</text>
</comment>
<evidence type="ECO:0000256" key="2">
    <source>
        <dbReference type="SAM" id="Phobius"/>
    </source>
</evidence>
<feature type="region of interest" description="Disordered" evidence="1">
    <location>
        <begin position="368"/>
        <end position="401"/>
    </location>
</feature>
<dbReference type="OrthoDB" id="5980076at2759"/>
<reference evidence="3" key="1">
    <citation type="submission" date="2020-07" db="EMBL/GenBank/DDBJ databases">
        <title>The High-quality genome of the commercially important snow crab, Chionoecetes opilio.</title>
        <authorList>
            <person name="Jeong J.-H."/>
            <person name="Ryu S."/>
        </authorList>
    </citation>
    <scope>NUCLEOTIDE SEQUENCE</scope>
    <source>
        <strain evidence="3">MADBK_172401_WGS</strain>
        <tissue evidence="3">Digestive gland</tissue>
    </source>
</reference>